<dbReference type="EMBL" id="CP070249">
    <property type="protein sequence ID" value="QRV41865.1"/>
    <property type="molecule type" value="Genomic_DNA"/>
</dbReference>
<keyword evidence="8" id="KW-0902">Two-component regulatory system</keyword>
<feature type="transmembrane region" description="Helical" evidence="10">
    <location>
        <begin position="127"/>
        <end position="146"/>
    </location>
</feature>
<dbReference type="Proteomes" id="UP000598054">
    <property type="component" value="Chromosome"/>
</dbReference>
<keyword evidence="3" id="KW-0597">Phosphoprotein</keyword>
<dbReference type="Gene3D" id="1.20.5.1930">
    <property type="match status" value="1"/>
</dbReference>
<accession>A0ABD7CX57</accession>
<dbReference type="PANTHER" id="PTHR24421:SF10">
    <property type="entry name" value="NITRATE_NITRITE SENSOR PROTEIN NARQ"/>
    <property type="match status" value="1"/>
</dbReference>
<evidence type="ECO:0000259" key="11">
    <source>
        <dbReference type="Pfam" id="PF07730"/>
    </source>
</evidence>
<evidence type="ECO:0000256" key="8">
    <source>
        <dbReference type="ARBA" id="ARBA00023012"/>
    </source>
</evidence>
<feature type="domain" description="Signal transduction histidine kinase subgroup 3 dimerisation and phosphoacceptor" evidence="11">
    <location>
        <begin position="193"/>
        <end position="258"/>
    </location>
</feature>
<keyword evidence="10" id="KW-1133">Transmembrane helix</keyword>
<evidence type="ECO:0000256" key="1">
    <source>
        <dbReference type="ARBA" id="ARBA00000085"/>
    </source>
</evidence>
<evidence type="ECO:0000256" key="9">
    <source>
        <dbReference type="SAM" id="MobiDB-lite"/>
    </source>
</evidence>
<dbReference type="Gene3D" id="3.30.565.10">
    <property type="entry name" value="Histidine kinase-like ATPase, C-terminal domain"/>
    <property type="match status" value="1"/>
</dbReference>
<dbReference type="GeneID" id="79110074"/>
<dbReference type="EMBL" id="CP070245">
    <property type="protein sequence ID" value="QRV35855.1"/>
    <property type="molecule type" value="Genomic_DNA"/>
</dbReference>
<keyword evidence="10" id="KW-0812">Transmembrane</keyword>
<feature type="transmembrane region" description="Helical" evidence="10">
    <location>
        <begin position="158"/>
        <end position="177"/>
    </location>
</feature>
<dbReference type="AlphaFoldDB" id="A0ABD7CX57"/>
<name>A0ABD7CX57_9ACTN</name>
<keyword evidence="10" id="KW-0472">Membrane</keyword>
<feature type="region of interest" description="Disordered" evidence="9">
    <location>
        <begin position="252"/>
        <end position="281"/>
    </location>
</feature>
<feature type="transmembrane region" description="Helical" evidence="10">
    <location>
        <begin position="101"/>
        <end position="120"/>
    </location>
</feature>
<organism evidence="12 15">
    <name type="scientific">Streptomyces californicus</name>
    <dbReference type="NCBI Taxonomy" id="67351"/>
    <lineage>
        <taxon>Bacteria</taxon>
        <taxon>Bacillati</taxon>
        <taxon>Actinomycetota</taxon>
        <taxon>Actinomycetes</taxon>
        <taxon>Kitasatosporales</taxon>
        <taxon>Streptomycetaceae</taxon>
        <taxon>Streptomyces</taxon>
    </lineage>
</organism>
<dbReference type="PANTHER" id="PTHR24421">
    <property type="entry name" value="NITRATE/NITRITE SENSOR PROTEIN NARX-RELATED"/>
    <property type="match status" value="1"/>
</dbReference>
<dbReference type="GO" id="GO:0004673">
    <property type="term" value="F:protein histidine kinase activity"/>
    <property type="evidence" value="ECO:0007669"/>
    <property type="project" value="UniProtKB-EC"/>
</dbReference>
<dbReference type="InterPro" id="IPR036890">
    <property type="entry name" value="HATPase_C_sf"/>
</dbReference>
<keyword evidence="6 12" id="KW-0418">Kinase</keyword>
<feature type="transmembrane region" description="Helical" evidence="10">
    <location>
        <begin position="71"/>
        <end position="89"/>
    </location>
</feature>
<gene>
    <name evidence="13" type="ORF">I6J41_14850</name>
    <name evidence="12" type="ORF">I6J42_18665</name>
</gene>
<dbReference type="Proteomes" id="UP000623926">
    <property type="component" value="Chromosome"/>
</dbReference>
<comment type="catalytic activity">
    <reaction evidence="1">
        <text>ATP + protein L-histidine = ADP + protein N-phospho-L-histidine.</text>
        <dbReference type="EC" id="2.7.13.3"/>
    </reaction>
</comment>
<dbReference type="GO" id="GO:0000160">
    <property type="term" value="P:phosphorelay signal transduction system"/>
    <property type="evidence" value="ECO:0007669"/>
    <property type="project" value="UniProtKB-KW"/>
</dbReference>
<feature type="transmembrane region" description="Helical" evidence="10">
    <location>
        <begin position="21"/>
        <end position="40"/>
    </location>
</feature>
<evidence type="ECO:0000313" key="14">
    <source>
        <dbReference type="Proteomes" id="UP000598054"/>
    </source>
</evidence>
<dbReference type="InterPro" id="IPR050482">
    <property type="entry name" value="Sensor_HK_TwoCompSys"/>
</dbReference>
<dbReference type="RefSeq" id="WP_050493787.1">
    <property type="nucleotide sequence ID" value="NZ_CP070242.1"/>
</dbReference>
<evidence type="ECO:0000313" key="15">
    <source>
        <dbReference type="Proteomes" id="UP000623926"/>
    </source>
</evidence>
<dbReference type="Pfam" id="PF07730">
    <property type="entry name" value="HisKA_3"/>
    <property type="match status" value="1"/>
</dbReference>
<feature type="transmembrane region" description="Helical" evidence="10">
    <location>
        <begin position="46"/>
        <end position="64"/>
    </location>
</feature>
<evidence type="ECO:0000256" key="10">
    <source>
        <dbReference type="SAM" id="Phobius"/>
    </source>
</evidence>
<evidence type="ECO:0000256" key="4">
    <source>
        <dbReference type="ARBA" id="ARBA00022679"/>
    </source>
</evidence>
<evidence type="ECO:0000256" key="2">
    <source>
        <dbReference type="ARBA" id="ARBA00012438"/>
    </source>
</evidence>
<evidence type="ECO:0000313" key="12">
    <source>
        <dbReference type="EMBL" id="QRV35855.1"/>
    </source>
</evidence>
<reference evidence="14 15" key="1">
    <citation type="submission" date="2021-02" db="EMBL/GenBank/DDBJ databases">
        <title>FDA dAtabase for Regulatory Grade micrObial Sequences (FDA-ARGOS): Supporting development and validation of Infectious Disease Dx tests.</title>
        <authorList>
            <person name="Sproer C."/>
            <person name="Gronow S."/>
            <person name="Severitt S."/>
            <person name="Schroder I."/>
            <person name="Tallon L."/>
            <person name="Sadzewicz L."/>
            <person name="Zhao X."/>
            <person name="Boylan J."/>
            <person name="Ott S."/>
            <person name="Bowen H."/>
            <person name="Vavikolanu K."/>
            <person name="Mehta A."/>
            <person name="Aluvathingal J."/>
            <person name="Nadendla S."/>
            <person name="Lowell S."/>
            <person name="Myers T."/>
            <person name="Yan Y."/>
            <person name="Sichtig H."/>
        </authorList>
    </citation>
    <scope>NUCLEOTIDE SEQUENCE [LARGE SCALE GENOMIC DNA]</scope>
    <source>
        <strain evidence="13 14">FDAARGOS_1211</strain>
        <strain evidence="12 15">FDAARGOS_1212</strain>
    </source>
</reference>
<evidence type="ECO:0000256" key="6">
    <source>
        <dbReference type="ARBA" id="ARBA00022777"/>
    </source>
</evidence>
<keyword evidence="5" id="KW-0547">Nucleotide-binding</keyword>
<dbReference type="InterPro" id="IPR011712">
    <property type="entry name" value="Sig_transdc_His_kin_sub3_dim/P"/>
</dbReference>
<evidence type="ECO:0000313" key="13">
    <source>
        <dbReference type="EMBL" id="QRV41865.1"/>
    </source>
</evidence>
<sequence length="436" mass="44980">MAAEERDFVRVGRRFRLEERAVAPVCAVLALGGVAVGLLTAPAGGLQAGAITAVAALGVLVVAWRRHRPRTVAWAAAGVAAASALGTLFSSPPTTDRATGLATLVEIAALLLLVCLVARYAPARQAAALCSILGLLSSTALFRLHVPPSAVDAAAQSAFIALGTIAAAATGGGLRSLETRRVRAVHEARRHQRLELAADLHDFAAHDVSAVVVLAQAAQVIGADRPEELLPLLRQIEESGQQALGSMDRTVHMLRTPGDSPGGSPGSPDAPQASPPPGTYGLEDIVDVVDRFRSAGPADVRLDMDRRSEHVRRVPHEVAGTAHRVVVEALTNVRRHATTAPWVAVSVLLDGAEDADPVLTVSVANGPPAPGGTGGGHLGDRVHPAATGLAGLSERTRALGGTLHFGAAQENHGARTDDGPHGRPGWQVTATFPLPT</sequence>
<protein>
    <recommendedName>
        <fullName evidence="2">histidine kinase</fullName>
        <ecNumber evidence="2">2.7.13.3</ecNumber>
    </recommendedName>
</protein>
<keyword evidence="7" id="KW-0067">ATP-binding</keyword>
<proteinExistence type="predicted"/>
<keyword evidence="4" id="KW-0808">Transferase</keyword>
<dbReference type="GO" id="GO:0005524">
    <property type="term" value="F:ATP binding"/>
    <property type="evidence" value="ECO:0007669"/>
    <property type="project" value="UniProtKB-KW"/>
</dbReference>
<dbReference type="EC" id="2.7.13.3" evidence="2"/>
<evidence type="ECO:0000256" key="7">
    <source>
        <dbReference type="ARBA" id="ARBA00022840"/>
    </source>
</evidence>
<keyword evidence="14" id="KW-1185">Reference proteome</keyword>
<evidence type="ECO:0000256" key="5">
    <source>
        <dbReference type="ARBA" id="ARBA00022741"/>
    </source>
</evidence>
<evidence type="ECO:0000256" key="3">
    <source>
        <dbReference type="ARBA" id="ARBA00022553"/>
    </source>
</evidence>